<keyword evidence="3" id="KW-1185">Reference proteome</keyword>
<keyword evidence="1" id="KW-0472">Membrane</keyword>
<protein>
    <submittedName>
        <fullName evidence="2">Uncharacterized protein</fullName>
    </submittedName>
</protein>
<dbReference type="Proteomes" id="UP000662200">
    <property type="component" value="Unassembled WGS sequence"/>
</dbReference>
<evidence type="ECO:0000256" key="1">
    <source>
        <dbReference type="SAM" id="Phobius"/>
    </source>
</evidence>
<evidence type="ECO:0000313" key="2">
    <source>
        <dbReference type="EMBL" id="GGK28593.1"/>
    </source>
</evidence>
<gene>
    <name evidence="2" type="ORF">GCM10010124_21620</name>
</gene>
<dbReference type="EMBL" id="BMQC01000006">
    <property type="protein sequence ID" value="GGK28593.1"/>
    <property type="molecule type" value="Genomic_DNA"/>
</dbReference>
<name>A0A8J3BQF1_9ACTN</name>
<keyword evidence="1" id="KW-1133">Transmembrane helix</keyword>
<dbReference type="RefSeq" id="WP_189114121.1">
    <property type="nucleotide sequence ID" value="NZ_BMQC01000006.1"/>
</dbReference>
<dbReference type="AlphaFoldDB" id="A0A8J3BQF1"/>
<organism evidence="2 3">
    <name type="scientific">Pilimelia terevasa</name>
    <dbReference type="NCBI Taxonomy" id="53372"/>
    <lineage>
        <taxon>Bacteria</taxon>
        <taxon>Bacillati</taxon>
        <taxon>Actinomycetota</taxon>
        <taxon>Actinomycetes</taxon>
        <taxon>Micromonosporales</taxon>
        <taxon>Micromonosporaceae</taxon>
        <taxon>Pilimelia</taxon>
    </lineage>
</organism>
<accession>A0A8J3BQF1</accession>
<reference evidence="2" key="1">
    <citation type="journal article" date="2014" name="Int. J. Syst. Evol. Microbiol.">
        <title>Complete genome sequence of Corynebacterium casei LMG S-19264T (=DSM 44701T), isolated from a smear-ripened cheese.</title>
        <authorList>
            <consortium name="US DOE Joint Genome Institute (JGI-PGF)"/>
            <person name="Walter F."/>
            <person name="Albersmeier A."/>
            <person name="Kalinowski J."/>
            <person name="Ruckert C."/>
        </authorList>
    </citation>
    <scope>NUCLEOTIDE SEQUENCE</scope>
    <source>
        <strain evidence="2">JCM 3091</strain>
    </source>
</reference>
<comment type="caution">
    <text evidence="2">The sequence shown here is derived from an EMBL/GenBank/DDBJ whole genome shotgun (WGS) entry which is preliminary data.</text>
</comment>
<sequence length="235" mass="24186">MSSTNVARGAASGRLTGPMRIPPISADLLPDEIRDARANRRRRRQAIAGLVGAAVLVGSAWAGVLALSTAARMQQELVEADVAAVQRQQGEFAPLIETQTKAAAINKQLAALMADDVRWQRVLRGIQQAAPSAVKVGSLNANVTAFEGGAGSAPAAGPPTVSAPGGGDRVIGKITLSGTATRKTDVARFLTDLENVNGIDRPLLDSYTGTAFNLHMDLTAAALGGRFGTPAQGGN</sequence>
<feature type="transmembrane region" description="Helical" evidence="1">
    <location>
        <begin position="46"/>
        <end position="67"/>
    </location>
</feature>
<keyword evidence="1" id="KW-0812">Transmembrane</keyword>
<evidence type="ECO:0000313" key="3">
    <source>
        <dbReference type="Proteomes" id="UP000662200"/>
    </source>
</evidence>
<proteinExistence type="predicted"/>
<reference evidence="2" key="2">
    <citation type="submission" date="2020-09" db="EMBL/GenBank/DDBJ databases">
        <authorList>
            <person name="Sun Q."/>
            <person name="Ohkuma M."/>
        </authorList>
    </citation>
    <scope>NUCLEOTIDE SEQUENCE</scope>
    <source>
        <strain evidence="2">JCM 3091</strain>
    </source>
</reference>